<feature type="domain" description="HhH-GPD" evidence="11">
    <location>
        <begin position="47"/>
        <end position="194"/>
    </location>
</feature>
<keyword evidence="7 10" id="KW-0411">Iron-sulfur</keyword>
<protein>
    <recommendedName>
        <fullName evidence="10">Endonuclease III</fullName>
        <ecNumber evidence="10">4.2.99.18</ecNumber>
    </recommendedName>
    <alternativeName>
        <fullName evidence="10">DNA-(apurinic or apyrimidinic site) lyase</fullName>
    </alternativeName>
</protein>
<dbReference type="EMBL" id="CP063189">
    <property type="protein sequence ID" value="WCZ31656.1"/>
    <property type="molecule type" value="Genomic_DNA"/>
</dbReference>
<dbReference type="PROSITE" id="PS00764">
    <property type="entry name" value="ENDONUCLEASE_III_1"/>
    <property type="match status" value="1"/>
</dbReference>
<dbReference type="Pfam" id="PF00633">
    <property type="entry name" value="HHH"/>
    <property type="match status" value="1"/>
</dbReference>
<keyword evidence="2 10" id="KW-0004">4Fe-4S</keyword>
<dbReference type="InterPro" id="IPR004035">
    <property type="entry name" value="Endouclease-III_FeS-bd_BS"/>
</dbReference>
<dbReference type="InterPro" id="IPR004036">
    <property type="entry name" value="Endonuclease-III-like_CS2"/>
</dbReference>
<organism evidence="12 13">
    <name type="scientific">Corynebacterium massiliense DSM 45435</name>
    <dbReference type="NCBI Taxonomy" id="1121364"/>
    <lineage>
        <taxon>Bacteria</taxon>
        <taxon>Bacillati</taxon>
        <taxon>Actinomycetota</taxon>
        <taxon>Actinomycetes</taxon>
        <taxon>Mycobacteriales</taxon>
        <taxon>Corynebacteriaceae</taxon>
        <taxon>Corynebacterium</taxon>
    </lineage>
</organism>
<evidence type="ECO:0000256" key="10">
    <source>
        <dbReference type="HAMAP-Rule" id="MF_00942"/>
    </source>
</evidence>
<evidence type="ECO:0000256" key="6">
    <source>
        <dbReference type="ARBA" id="ARBA00023004"/>
    </source>
</evidence>
<sequence length="221" mass="23682">MANSSTSASAAALRAPRINEILAREHPDAHCALHFESPLELLVATILSAQTTDERVNQVTPELFAAYPSAADYARAERAEVERILRPLGFYRSKAGYLLGLGEALCAHHDGEVPADLDALVALPGVGRKTALVVLGNAFGIPGLPVDTHVGRVARRLGLTAAKSPLRVEKDLTALISADEWTMFSHRLIFHGRRVCRARSPRCAECAVASLCPTAETAEAK</sequence>
<evidence type="ECO:0000256" key="5">
    <source>
        <dbReference type="ARBA" id="ARBA00022801"/>
    </source>
</evidence>
<keyword evidence="4 10" id="KW-0227">DNA damage</keyword>
<keyword evidence="10 12" id="KW-0456">Lyase</keyword>
<keyword evidence="9 10" id="KW-0326">Glycosidase</keyword>
<reference evidence="12 13" key="1">
    <citation type="submission" date="2020-10" db="EMBL/GenBank/DDBJ databases">
        <title>Complete genome sequence of Corynebacterium massiliense DSM 45435, type strain of Corynebacterium massiliense.</title>
        <authorList>
            <person name="Busche T."/>
            <person name="Kalinowski J."/>
            <person name="Ruckert C."/>
        </authorList>
    </citation>
    <scope>NUCLEOTIDE SEQUENCE [LARGE SCALE GENOMIC DNA]</scope>
    <source>
        <strain evidence="12 13">DSM 45435</strain>
    </source>
</reference>
<proteinExistence type="inferred from homology"/>
<keyword evidence="6 10" id="KW-0408">Iron</keyword>
<gene>
    <name evidence="12" type="primary">pdg</name>
    <name evidence="10" type="synonym">nth</name>
    <name evidence="12" type="ORF">CMASS_00960</name>
</gene>
<keyword evidence="8 10" id="KW-0234">DNA repair</keyword>
<dbReference type="Pfam" id="PF00730">
    <property type="entry name" value="HhH-GPD"/>
    <property type="match status" value="1"/>
</dbReference>
<dbReference type="CDD" id="cd00056">
    <property type="entry name" value="ENDO3c"/>
    <property type="match status" value="1"/>
</dbReference>
<dbReference type="SMART" id="SM00525">
    <property type="entry name" value="FES"/>
    <property type="match status" value="1"/>
</dbReference>
<dbReference type="Proteomes" id="UP001220064">
    <property type="component" value="Chromosome"/>
</dbReference>
<evidence type="ECO:0000256" key="1">
    <source>
        <dbReference type="ARBA" id="ARBA00008343"/>
    </source>
</evidence>
<evidence type="ECO:0000256" key="3">
    <source>
        <dbReference type="ARBA" id="ARBA00022723"/>
    </source>
</evidence>
<dbReference type="Gene3D" id="1.10.340.30">
    <property type="entry name" value="Hypothetical protein, domain 2"/>
    <property type="match status" value="1"/>
</dbReference>
<dbReference type="InterPro" id="IPR011257">
    <property type="entry name" value="DNA_glycosylase"/>
</dbReference>
<comment type="catalytic activity">
    <reaction evidence="10">
        <text>2'-deoxyribonucleotide-(2'-deoxyribose 5'-phosphate)-2'-deoxyribonucleotide-DNA = a 3'-end 2'-deoxyribonucleotide-(2,3-dehydro-2,3-deoxyribose 5'-phosphate)-DNA + a 5'-end 5'-phospho-2'-deoxyribonucleoside-DNA + H(+)</text>
        <dbReference type="Rhea" id="RHEA:66592"/>
        <dbReference type="Rhea" id="RHEA-COMP:13180"/>
        <dbReference type="Rhea" id="RHEA-COMP:16897"/>
        <dbReference type="Rhea" id="RHEA-COMP:17067"/>
        <dbReference type="ChEBI" id="CHEBI:15378"/>
        <dbReference type="ChEBI" id="CHEBI:136412"/>
        <dbReference type="ChEBI" id="CHEBI:157695"/>
        <dbReference type="ChEBI" id="CHEBI:167181"/>
        <dbReference type="EC" id="4.2.99.18"/>
    </reaction>
</comment>
<dbReference type="EC" id="4.2.99.18" evidence="10"/>
<dbReference type="InterPro" id="IPR003651">
    <property type="entry name" value="Endonuclease3_FeS-loop_motif"/>
</dbReference>
<name>A0ABY7U4P7_9CORY</name>
<dbReference type="PIRSF" id="PIRSF001435">
    <property type="entry name" value="Nth"/>
    <property type="match status" value="1"/>
</dbReference>
<dbReference type="InterPro" id="IPR023170">
    <property type="entry name" value="HhH_base_excis_C"/>
</dbReference>
<evidence type="ECO:0000256" key="2">
    <source>
        <dbReference type="ARBA" id="ARBA00022485"/>
    </source>
</evidence>
<feature type="binding site" evidence="10">
    <location>
        <position position="196"/>
    </location>
    <ligand>
        <name>[4Fe-4S] cluster</name>
        <dbReference type="ChEBI" id="CHEBI:49883"/>
    </ligand>
</feature>
<keyword evidence="10" id="KW-0238">DNA-binding</keyword>
<keyword evidence="13" id="KW-1185">Reference proteome</keyword>
<comment type="function">
    <text evidence="10">DNA repair enzyme that has both DNA N-glycosylase activity and AP-lyase activity. The DNA N-glycosylase activity releases various damaged pyrimidines from DNA by cleaving the N-glycosidic bond, leaving an AP (apurinic/apyrimidinic) site. The AP-lyase activity cleaves the phosphodiester bond 3' to the AP site by a beta-elimination, leaving a 3'-terminal unsaturated sugar and a product with a terminal 5'-phosphate.</text>
</comment>
<dbReference type="InterPro" id="IPR003265">
    <property type="entry name" value="HhH-GPD_domain"/>
</dbReference>
<evidence type="ECO:0000259" key="11">
    <source>
        <dbReference type="SMART" id="SM00478"/>
    </source>
</evidence>
<evidence type="ECO:0000313" key="12">
    <source>
        <dbReference type="EMBL" id="WCZ31656.1"/>
    </source>
</evidence>
<dbReference type="HAMAP" id="MF_00942">
    <property type="entry name" value="Nth"/>
    <property type="match status" value="1"/>
</dbReference>
<evidence type="ECO:0000313" key="13">
    <source>
        <dbReference type="Proteomes" id="UP001220064"/>
    </source>
</evidence>
<keyword evidence="5 10" id="KW-0378">Hydrolase</keyword>
<dbReference type="GO" id="GO:0016829">
    <property type="term" value="F:lyase activity"/>
    <property type="evidence" value="ECO:0007669"/>
    <property type="project" value="UniProtKB-KW"/>
</dbReference>
<evidence type="ECO:0000256" key="9">
    <source>
        <dbReference type="ARBA" id="ARBA00023295"/>
    </source>
</evidence>
<dbReference type="PANTHER" id="PTHR10359">
    <property type="entry name" value="A/G-SPECIFIC ADENINE GLYCOSYLASE/ENDONUCLEASE III"/>
    <property type="match status" value="1"/>
</dbReference>
<evidence type="ECO:0000256" key="4">
    <source>
        <dbReference type="ARBA" id="ARBA00022763"/>
    </source>
</evidence>
<dbReference type="PROSITE" id="PS01155">
    <property type="entry name" value="ENDONUCLEASE_III_2"/>
    <property type="match status" value="1"/>
</dbReference>
<keyword evidence="3 10" id="KW-0479">Metal-binding</keyword>
<feature type="binding site" evidence="10">
    <location>
        <position position="212"/>
    </location>
    <ligand>
        <name>[4Fe-4S] cluster</name>
        <dbReference type="ChEBI" id="CHEBI:49883"/>
    </ligand>
</feature>
<dbReference type="NCBIfam" id="TIGR01083">
    <property type="entry name" value="nth"/>
    <property type="match status" value="1"/>
</dbReference>
<dbReference type="SMART" id="SM00478">
    <property type="entry name" value="ENDO3c"/>
    <property type="match status" value="1"/>
</dbReference>
<dbReference type="PANTHER" id="PTHR10359:SF18">
    <property type="entry name" value="ENDONUCLEASE III"/>
    <property type="match status" value="1"/>
</dbReference>
<comment type="cofactor">
    <cofactor evidence="10">
        <name>[4Fe-4S] cluster</name>
        <dbReference type="ChEBI" id="CHEBI:49883"/>
    </cofactor>
    <text evidence="10">Binds 1 [4Fe-4S] cluster.</text>
</comment>
<feature type="binding site" evidence="10">
    <location>
        <position position="206"/>
    </location>
    <ligand>
        <name>[4Fe-4S] cluster</name>
        <dbReference type="ChEBI" id="CHEBI:49883"/>
    </ligand>
</feature>
<dbReference type="Gene3D" id="1.10.1670.10">
    <property type="entry name" value="Helix-hairpin-Helix base-excision DNA repair enzymes (C-terminal)"/>
    <property type="match status" value="1"/>
</dbReference>
<accession>A0ABY7U4P7</accession>
<evidence type="ECO:0000256" key="7">
    <source>
        <dbReference type="ARBA" id="ARBA00023014"/>
    </source>
</evidence>
<comment type="similarity">
    <text evidence="1 10">Belongs to the Nth/MutY family.</text>
</comment>
<evidence type="ECO:0000256" key="8">
    <source>
        <dbReference type="ARBA" id="ARBA00023204"/>
    </source>
</evidence>
<dbReference type="RefSeq" id="WP_022863537.1">
    <property type="nucleotide sequence ID" value="NZ_ATVG01000012.1"/>
</dbReference>
<feature type="binding site" evidence="10">
    <location>
        <position position="203"/>
    </location>
    <ligand>
        <name>[4Fe-4S] cluster</name>
        <dbReference type="ChEBI" id="CHEBI:49883"/>
    </ligand>
</feature>
<dbReference type="SUPFAM" id="SSF48150">
    <property type="entry name" value="DNA-glycosylase"/>
    <property type="match status" value="1"/>
</dbReference>
<dbReference type="InterPro" id="IPR000445">
    <property type="entry name" value="HhH_motif"/>
</dbReference>
<dbReference type="InterPro" id="IPR005759">
    <property type="entry name" value="Nth"/>
</dbReference>